<organism evidence="3 4">
    <name type="scientific">Methylomonas koyamae</name>
    <dbReference type="NCBI Taxonomy" id="702114"/>
    <lineage>
        <taxon>Bacteria</taxon>
        <taxon>Pseudomonadati</taxon>
        <taxon>Pseudomonadota</taxon>
        <taxon>Gammaproteobacteria</taxon>
        <taxon>Methylococcales</taxon>
        <taxon>Methylococcaceae</taxon>
        <taxon>Methylomonas</taxon>
    </lineage>
</organism>
<evidence type="ECO:0000256" key="2">
    <source>
        <dbReference type="SAM" id="SignalP"/>
    </source>
</evidence>
<comment type="caution">
    <text evidence="3">The sequence shown here is derived from an EMBL/GenBank/DDBJ whole genome shotgun (WGS) entry which is preliminary data.</text>
</comment>
<proteinExistence type="predicted"/>
<dbReference type="EMBL" id="LUUJ01000087">
    <property type="protein sequence ID" value="OAI14566.1"/>
    <property type="molecule type" value="Genomic_DNA"/>
</dbReference>
<feature type="chain" id="PRO_5008068876" description="Molybdopterin-binding oxidoreductase" evidence="2">
    <location>
        <begin position="29"/>
        <end position="353"/>
    </location>
</feature>
<dbReference type="OrthoDB" id="482420at2"/>
<gene>
    <name evidence="3" type="ORF">A1507_14825</name>
</gene>
<evidence type="ECO:0000313" key="3">
    <source>
        <dbReference type="EMBL" id="OAI14566.1"/>
    </source>
</evidence>
<dbReference type="Proteomes" id="UP000077857">
    <property type="component" value="Unassembled WGS sequence"/>
</dbReference>
<feature type="transmembrane region" description="Helical" evidence="1">
    <location>
        <begin position="319"/>
        <end position="343"/>
    </location>
</feature>
<keyword evidence="1" id="KW-1133">Transmembrane helix</keyword>
<keyword evidence="1" id="KW-0472">Membrane</keyword>
<dbReference type="SUPFAM" id="SSF56524">
    <property type="entry name" value="Oxidoreductase molybdopterin-binding domain"/>
    <property type="match status" value="2"/>
</dbReference>
<dbReference type="AlphaFoldDB" id="A0A177N943"/>
<dbReference type="InterPro" id="IPR036374">
    <property type="entry name" value="OxRdtase_Mopterin-bd_sf"/>
</dbReference>
<keyword evidence="2" id="KW-0732">Signal</keyword>
<dbReference type="Gene3D" id="3.90.420.10">
    <property type="entry name" value="Oxidoreductase, molybdopterin-binding domain"/>
    <property type="match status" value="1"/>
</dbReference>
<keyword evidence="1" id="KW-0812">Transmembrane</keyword>
<dbReference type="RefSeq" id="WP_064041032.1">
    <property type="nucleotide sequence ID" value="NZ_LUUJ01000087.1"/>
</dbReference>
<sequence length="353" mass="35938">MFDLKTLTRPAALLGLFVALAVANPVFAAATSSQFSLVGYLNAGSPASVDLAALQAYAAANPTAVKTVATTSGIYEGVSLSAFLGSYLKTDPSVPKNDILRGYAVATGSDGYKAVFSLAEMDKSFGNHNDIIAYKLNGADLTGSGFARIVAPDDVKAGRWVSNLSSLYVGHIPYTPGAGGVSQQFSIDGAVTNSISYDVTSLVAALPAQTVTVATPPLTGSSFTGVSLWDLLNLSGIVTDASVKNDILGKFVVATGSDGYQAIFSLGELHPNFGNIPVLVAYANGVGAGLGSKGFAELVVPGDVAKGGRYVSNLTGLTVVSVAAVPLPASALLMVSGLLGCAWHARRPKPMAA</sequence>
<feature type="signal peptide" evidence="2">
    <location>
        <begin position="1"/>
        <end position="28"/>
    </location>
</feature>
<evidence type="ECO:0000256" key="1">
    <source>
        <dbReference type="SAM" id="Phobius"/>
    </source>
</evidence>
<accession>A0A177N943</accession>
<name>A0A177N943_9GAMM</name>
<evidence type="ECO:0000313" key="4">
    <source>
        <dbReference type="Proteomes" id="UP000077857"/>
    </source>
</evidence>
<protein>
    <recommendedName>
        <fullName evidence="5">Molybdopterin-binding oxidoreductase</fullName>
    </recommendedName>
</protein>
<reference evidence="3 4" key="1">
    <citation type="submission" date="2016-03" db="EMBL/GenBank/DDBJ databases">
        <authorList>
            <person name="Ploux O."/>
        </authorList>
    </citation>
    <scope>NUCLEOTIDE SEQUENCE [LARGE SCALE GENOMIC DNA]</scope>
    <source>
        <strain evidence="3 4">R-45378</strain>
    </source>
</reference>
<evidence type="ECO:0008006" key="5">
    <source>
        <dbReference type="Google" id="ProtNLM"/>
    </source>
</evidence>